<evidence type="ECO:0000256" key="1">
    <source>
        <dbReference type="SAM" id="Phobius"/>
    </source>
</evidence>
<organism evidence="3 4">
    <name type="scientific">Halovenus carboxidivorans</name>
    <dbReference type="NCBI Taxonomy" id="2692199"/>
    <lineage>
        <taxon>Archaea</taxon>
        <taxon>Methanobacteriati</taxon>
        <taxon>Methanobacteriota</taxon>
        <taxon>Stenosarchaea group</taxon>
        <taxon>Halobacteria</taxon>
        <taxon>Halobacteriales</taxon>
        <taxon>Haloarculaceae</taxon>
        <taxon>Halovenus</taxon>
    </lineage>
</organism>
<comment type="caution">
    <text evidence="3">The sequence shown here is derived from an EMBL/GenBank/DDBJ whole genome shotgun (WGS) entry which is preliminary data.</text>
</comment>
<dbReference type="Proteomes" id="UP000466535">
    <property type="component" value="Unassembled WGS sequence"/>
</dbReference>
<evidence type="ECO:0000313" key="4">
    <source>
        <dbReference type="Proteomes" id="UP000466535"/>
    </source>
</evidence>
<feature type="domain" description="Inner membrane protein YgaP-like transmembrane" evidence="2">
    <location>
        <begin position="4"/>
        <end position="68"/>
    </location>
</feature>
<keyword evidence="4" id="KW-1185">Reference proteome</keyword>
<keyword evidence="1" id="KW-0472">Membrane</keyword>
<sequence length="72" mass="7220">MPTERNVGGTDRIVRAVLAAVCTVLAVSALRAGRRSLGTVAALAAVGLGFNTVTCFCGLNKALGIDTTGDGE</sequence>
<accession>A0A6B0T0L0</accession>
<feature type="transmembrane region" description="Helical" evidence="1">
    <location>
        <begin position="12"/>
        <end position="30"/>
    </location>
</feature>
<dbReference type="InterPro" id="IPR021309">
    <property type="entry name" value="YgaP-like_TM"/>
</dbReference>
<keyword evidence="1" id="KW-0812">Transmembrane</keyword>
<evidence type="ECO:0000313" key="3">
    <source>
        <dbReference type="EMBL" id="MXR51728.1"/>
    </source>
</evidence>
<proteinExistence type="predicted"/>
<dbReference type="EMBL" id="WUUT01000003">
    <property type="protein sequence ID" value="MXR51728.1"/>
    <property type="molecule type" value="Genomic_DNA"/>
</dbReference>
<reference evidence="3 4" key="1">
    <citation type="submission" date="2019-12" db="EMBL/GenBank/DDBJ databases">
        <title>Isolation and characterization of three novel carbon monoxide-oxidizing members of Halobacteria from salione crusts and soils.</title>
        <authorList>
            <person name="Myers M.R."/>
            <person name="King G.M."/>
        </authorList>
    </citation>
    <scope>NUCLEOTIDE SEQUENCE [LARGE SCALE GENOMIC DNA]</scope>
    <source>
        <strain evidence="3 4">WSH3</strain>
    </source>
</reference>
<gene>
    <name evidence="3" type="ORF">GRX03_08945</name>
</gene>
<protein>
    <submittedName>
        <fullName evidence="3">DUF2892 domain-containing protein</fullName>
    </submittedName>
</protein>
<evidence type="ECO:0000259" key="2">
    <source>
        <dbReference type="Pfam" id="PF11127"/>
    </source>
</evidence>
<dbReference type="Pfam" id="PF11127">
    <property type="entry name" value="YgaP-like_TM"/>
    <property type="match status" value="1"/>
</dbReference>
<keyword evidence="1" id="KW-1133">Transmembrane helix</keyword>
<name>A0A6B0T0L0_9EURY</name>
<dbReference type="RefSeq" id="WP_159763865.1">
    <property type="nucleotide sequence ID" value="NZ_WUUT01000003.1"/>
</dbReference>
<dbReference type="AlphaFoldDB" id="A0A6B0T0L0"/>